<dbReference type="AlphaFoldDB" id="A0A1J9RYK9"/>
<proteinExistence type="predicted"/>
<accession>A0A1J9RYK9</accession>
<dbReference type="STRING" id="236234.A0A1J9RYK9"/>
<dbReference type="InterPro" id="IPR013094">
    <property type="entry name" value="AB_hydrolase_3"/>
</dbReference>
<feature type="domain" description="Alpha/beta hydrolase fold-3" evidence="2">
    <location>
        <begin position="90"/>
        <end position="310"/>
    </location>
</feature>
<dbReference type="OrthoDB" id="408631at2759"/>
<dbReference type="Pfam" id="PF07859">
    <property type="entry name" value="Abhydrolase_3"/>
    <property type="match status" value="1"/>
</dbReference>
<comment type="caution">
    <text evidence="3">The sequence shown here is derived from an EMBL/GenBank/DDBJ whole genome shotgun (WGS) entry which is preliminary data.</text>
</comment>
<evidence type="ECO:0000313" key="4">
    <source>
        <dbReference type="Proteomes" id="UP000183809"/>
    </source>
</evidence>
<dbReference type="InterPro" id="IPR029058">
    <property type="entry name" value="AB_hydrolase_fold"/>
</dbReference>
<dbReference type="InterPro" id="IPR050300">
    <property type="entry name" value="GDXG_lipolytic_enzyme"/>
</dbReference>
<dbReference type="Proteomes" id="UP000183809">
    <property type="component" value="Unassembled WGS sequence"/>
</dbReference>
<dbReference type="Gene3D" id="3.40.50.1820">
    <property type="entry name" value="alpha/beta hydrolase"/>
    <property type="match status" value="1"/>
</dbReference>
<dbReference type="PANTHER" id="PTHR48081:SF8">
    <property type="entry name" value="ALPHA_BETA HYDROLASE FOLD-3 DOMAIN-CONTAINING PROTEIN-RELATED"/>
    <property type="match status" value="1"/>
</dbReference>
<gene>
    <name evidence="3" type="ORF">BKCO1_6000185</name>
</gene>
<dbReference type="RefSeq" id="XP_020133870.1">
    <property type="nucleotide sequence ID" value="XM_020277833.1"/>
</dbReference>
<protein>
    <submittedName>
        <fullName evidence="3">Sterigmatocystin biosynthesis lipase esterase stci</fullName>
    </submittedName>
</protein>
<keyword evidence="4" id="KW-1185">Reference proteome</keyword>
<evidence type="ECO:0000259" key="2">
    <source>
        <dbReference type="Pfam" id="PF07859"/>
    </source>
</evidence>
<name>A0A1J9RYK9_9PEZI</name>
<dbReference type="GO" id="GO:0016787">
    <property type="term" value="F:hydrolase activity"/>
    <property type="evidence" value="ECO:0007669"/>
    <property type="project" value="UniProtKB-KW"/>
</dbReference>
<evidence type="ECO:0000256" key="1">
    <source>
        <dbReference type="ARBA" id="ARBA00022801"/>
    </source>
</evidence>
<dbReference type="PANTHER" id="PTHR48081">
    <property type="entry name" value="AB HYDROLASE SUPERFAMILY PROTEIN C4A8.06C"/>
    <property type="match status" value="1"/>
</dbReference>
<sequence length="339" mass="37073">MGGRKHLSGTLTEKRAQFNSLCDAMQAAWPQPLVDGEGRVVDVEVEDLTIPAPPSQHSAANNTTIPLRIYKPRNRPLYSKEPTTAPLPTIVWYHGGGWMAGTLDTEHAQCQLVAALVPAVVVGVGYGRLPERSTGGMLDDCVAGFRWAWENVAAEEKGGKRGKDVVVMGGSAGGALAFGVVRRLALAGEEARCAGAVGVFPVTVHGEAPPERWRTLHGSYRELWDEAPVVRGADQKEVLDIAAERSPEDPLLAVKFTYEEETLKKFPRTYIATAGKDLMRDDGVVLEAALKEAGVPVKRRNYEGLPHYFWFFPQLGEKTMRFIEELAEGVRWVLAEGDD</sequence>
<evidence type="ECO:0000313" key="3">
    <source>
        <dbReference type="EMBL" id="OJD37755.1"/>
    </source>
</evidence>
<dbReference type="EMBL" id="MNUE01000006">
    <property type="protein sequence ID" value="OJD37755.1"/>
    <property type="molecule type" value="Genomic_DNA"/>
</dbReference>
<keyword evidence="1" id="KW-0378">Hydrolase</keyword>
<organism evidence="3 4">
    <name type="scientific">Diplodia corticola</name>
    <dbReference type="NCBI Taxonomy" id="236234"/>
    <lineage>
        <taxon>Eukaryota</taxon>
        <taxon>Fungi</taxon>
        <taxon>Dikarya</taxon>
        <taxon>Ascomycota</taxon>
        <taxon>Pezizomycotina</taxon>
        <taxon>Dothideomycetes</taxon>
        <taxon>Dothideomycetes incertae sedis</taxon>
        <taxon>Botryosphaeriales</taxon>
        <taxon>Botryosphaeriaceae</taxon>
        <taxon>Diplodia</taxon>
    </lineage>
</organism>
<dbReference type="GeneID" id="31018094"/>
<reference evidence="3 4" key="1">
    <citation type="submission" date="2016-10" db="EMBL/GenBank/DDBJ databases">
        <title>Proteomics and genomics reveal pathogen-plant mechanisms compatible with a hemibiotrophic lifestyle of Diplodia corticola.</title>
        <authorList>
            <person name="Fernandes I."/>
            <person name="De Jonge R."/>
            <person name="Van De Peer Y."/>
            <person name="Devreese B."/>
            <person name="Alves A."/>
            <person name="Esteves A.C."/>
        </authorList>
    </citation>
    <scope>NUCLEOTIDE SEQUENCE [LARGE SCALE GENOMIC DNA]</scope>
    <source>
        <strain evidence="3 4">CBS 112549</strain>
    </source>
</reference>
<dbReference type="SUPFAM" id="SSF53474">
    <property type="entry name" value="alpha/beta-Hydrolases"/>
    <property type="match status" value="1"/>
</dbReference>